<dbReference type="RefSeq" id="WP_245730991.1">
    <property type="nucleotide sequence ID" value="NZ_FNQM01000004.1"/>
</dbReference>
<keyword evidence="4" id="KW-1133">Transmembrane helix</keyword>
<evidence type="ECO:0000256" key="3">
    <source>
        <dbReference type="ARBA" id="ARBA00023315"/>
    </source>
</evidence>
<sequence>MTATLRGAAFYAVFYPSMAVFGLLGFPFALIWRGAARHVAKTFFAWTFLLLRVFGGVRVAVRGPAPRGPALVAAKHQSMLDVFMLYHALPEAFFVMKRELTRAPVFGWYALRVGAVPVDRGGGAAALEAMVAALTEVAGAGGQMVIYPQGTRTPPGVSTAERPYKVGVHAVYAASGRSCAPVATNSGSCWPRGLSLRPGVAVLQFLPEIEPGLDRAAFMARLEAAIEPASAALASAGARR</sequence>
<proteinExistence type="predicted"/>
<dbReference type="CDD" id="cd07989">
    <property type="entry name" value="LPLAT_AGPAT-like"/>
    <property type="match status" value="1"/>
</dbReference>
<evidence type="ECO:0000313" key="7">
    <source>
        <dbReference type="Proteomes" id="UP000198703"/>
    </source>
</evidence>
<dbReference type="AlphaFoldDB" id="A0A1H4ANP9"/>
<keyword evidence="4" id="KW-0472">Membrane</keyword>
<feature type="transmembrane region" description="Helical" evidence="4">
    <location>
        <begin position="43"/>
        <end position="61"/>
    </location>
</feature>
<evidence type="ECO:0000256" key="4">
    <source>
        <dbReference type="SAM" id="Phobius"/>
    </source>
</evidence>
<comment type="pathway">
    <text evidence="1">Lipid metabolism.</text>
</comment>
<keyword evidence="2 6" id="KW-0808">Transferase</keyword>
<evidence type="ECO:0000256" key="1">
    <source>
        <dbReference type="ARBA" id="ARBA00005189"/>
    </source>
</evidence>
<evidence type="ECO:0000259" key="5">
    <source>
        <dbReference type="SMART" id="SM00563"/>
    </source>
</evidence>
<reference evidence="6 7" key="1">
    <citation type="submission" date="2016-10" db="EMBL/GenBank/DDBJ databases">
        <authorList>
            <person name="de Groot N.N."/>
        </authorList>
    </citation>
    <scope>NUCLEOTIDE SEQUENCE [LARGE SCALE GENOMIC DNA]</scope>
    <source>
        <strain evidence="6 7">DSM 15345</strain>
    </source>
</reference>
<dbReference type="Proteomes" id="UP000198703">
    <property type="component" value="Unassembled WGS sequence"/>
</dbReference>
<evidence type="ECO:0000256" key="2">
    <source>
        <dbReference type="ARBA" id="ARBA00022679"/>
    </source>
</evidence>
<keyword evidence="4" id="KW-0812">Transmembrane</keyword>
<dbReference type="EMBL" id="FNQM01000004">
    <property type="protein sequence ID" value="SEA37533.1"/>
    <property type="molecule type" value="Genomic_DNA"/>
</dbReference>
<feature type="domain" description="Phospholipid/glycerol acyltransferase" evidence="5">
    <location>
        <begin position="70"/>
        <end position="187"/>
    </location>
</feature>
<feature type="transmembrane region" description="Helical" evidence="4">
    <location>
        <begin position="12"/>
        <end position="31"/>
    </location>
</feature>
<dbReference type="PANTHER" id="PTHR10434">
    <property type="entry name" value="1-ACYL-SN-GLYCEROL-3-PHOSPHATE ACYLTRANSFERASE"/>
    <property type="match status" value="1"/>
</dbReference>
<keyword evidence="7" id="KW-1185">Reference proteome</keyword>
<evidence type="ECO:0000313" key="6">
    <source>
        <dbReference type="EMBL" id="SEA37533.1"/>
    </source>
</evidence>
<dbReference type="GO" id="GO:0006654">
    <property type="term" value="P:phosphatidic acid biosynthetic process"/>
    <property type="evidence" value="ECO:0007669"/>
    <property type="project" value="TreeGrafter"/>
</dbReference>
<dbReference type="STRING" id="89524.SAMN05444370_104307"/>
<name>A0A1H4ANP9_9RHOB</name>
<dbReference type="Pfam" id="PF01553">
    <property type="entry name" value="Acyltransferase"/>
    <property type="match status" value="1"/>
</dbReference>
<protein>
    <submittedName>
        <fullName evidence="6">1-acyl-sn-glycerol-3-phosphate acyltransferase</fullName>
    </submittedName>
</protein>
<organism evidence="6 7">
    <name type="scientific">Rubrimonas cliftonensis</name>
    <dbReference type="NCBI Taxonomy" id="89524"/>
    <lineage>
        <taxon>Bacteria</taxon>
        <taxon>Pseudomonadati</taxon>
        <taxon>Pseudomonadota</taxon>
        <taxon>Alphaproteobacteria</taxon>
        <taxon>Rhodobacterales</taxon>
        <taxon>Paracoccaceae</taxon>
        <taxon>Rubrimonas</taxon>
    </lineage>
</organism>
<dbReference type="SMART" id="SM00563">
    <property type="entry name" value="PlsC"/>
    <property type="match status" value="1"/>
</dbReference>
<accession>A0A1H4ANP9</accession>
<dbReference type="GO" id="GO:0003841">
    <property type="term" value="F:1-acylglycerol-3-phosphate O-acyltransferase activity"/>
    <property type="evidence" value="ECO:0007669"/>
    <property type="project" value="TreeGrafter"/>
</dbReference>
<dbReference type="PANTHER" id="PTHR10434:SF40">
    <property type="entry name" value="1-ACYL-SN-GLYCEROL-3-PHOSPHATE ACYLTRANSFERASE"/>
    <property type="match status" value="1"/>
</dbReference>
<dbReference type="SUPFAM" id="SSF69593">
    <property type="entry name" value="Glycerol-3-phosphate (1)-acyltransferase"/>
    <property type="match status" value="1"/>
</dbReference>
<gene>
    <name evidence="6" type="ORF">SAMN05444370_104307</name>
</gene>
<keyword evidence="3 6" id="KW-0012">Acyltransferase</keyword>
<dbReference type="InterPro" id="IPR002123">
    <property type="entry name" value="Plipid/glycerol_acylTrfase"/>
</dbReference>